<feature type="compositionally biased region" description="Basic and acidic residues" evidence="1">
    <location>
        <begin position="1"/>
        <end position="18"/>
    </location>
</feature>
<sequence>MGKRGDERSKEENKEYGRQGKYAKGNKKGSTKE</sequence>
<dbReference type="Proteomes" id="UP000027142">
    <property type="component" value="Chromosome"/>
</dbReference>
<protein>
    <submittedName>
        <fullName evidence="2">Uncharacterized protein</fullName>
    </submittedName>
</protein>
<dbReference type="KEGG" id="ble:BleG1_3935"/>
<feature type="compositionally biased region" description="Basic residues" evidence="1">
    <location>
        <begin position="24"/>
        <end position="33"/>
    </location>
</feature>
<organism evidence="2 3">
    <name type="scientific">Shouchella lehensis G1</name>
    <dbReference type="NCBI Taxonomy" id="1246626"/>
    <lineage>
        <taxon>Bacteria</taxon>
        <taxon>Bacillati</taxon>
        <taxon>Bacillota</taxon>
        <taxon>Bacilli</taxon>
        <taxon>Bacillales</taxon>
        <taxon>Bacillaceae</taxon>
        <taxon>Shouchella</taxon>
    </lineage>
</organism>
<dbReference type="AlphaFoldDB" id="A0A060M1Z8"/>
<dbReference type="HOGENOM" id="CLU_214184_0_0_9"/>
<evidence type="ECO:0000313" key="2">
    <source>
        <dbReference type="EMBL" id="AIC96482.1"/>
    </source>
</evidence>
<proteinExistence type="predicted"/>
<reference evidence="2 3" key="1">
    <citation type="journal article" date="2014" name="Gene">
        <title>A comparative genomic analysis of the alkalitolerant soil bacterium Bacillus lehensis G1.</title>
        <authorList>
            <person name="Noor Y.M."/>
            <person name="Samsulrizal N.H."/>
            <person name="Jema'on N.A."/>
            <person name="Low K.O."/>
            <person name="Ramli A.N."/>
            <person name="Alias N.I."/>
            <person name="Damis S.I."/>
            <person name="Fuzi S.F."/>
            <person name="Isa M.N."/>
            <person name="Murad A.M."/>
            <person name="Raih M.F."/>
            <person name="Bakar F.D."/>
            <person name="Najimudin N."/>
            <person name="Mahadi N.M."/>
            <person name="Illias R.M."/>
        </authorList>
    </citation>
    <scope>NUCLEOTIDE SEQUENCE [LARGE SCALE GENOMIC DNA]</scope>
    <source>
        <strain evidence="2 3">G1</strain>
    </source>
</reference>
<name>A0A060M1Z8_9BACI</name>
<accession>A0A060M1Z8</accession>
<evidence type="ECO:0000256" key="1">
    <source>
        <dbReference type="SAM" id="MobiDB-lite"/>
    </source>
</evidence>
<evidence type="ECO:0000313" key="3">
    <source>
        <dbReference type="Proteomes" id="UP000027142"/>
    </source>
</evidence>
<feature type="region of interest" description="Disordered" evidence="1">
    <location>
        <begin position="1"/>
        <end position="33"/>
    </location>
</feature>
<dbReference type="EMBL" id="CP003923">
    <property type="protein sequence ID" value="AIC96482.1"/>
    <property type="molecule type" value="Genomic_DNA"/>
</dbReference>
<keyword evidence="3" id="KW-1185">Reference proteome</keyword>
<gene>
    <name evidence="2" type="ORF">BleG1_3935</name>
</gene>